<dbReference type="GeneID" id="36623132"/>
<keyword evidence="3" id="KW-1185">Reference proteome</keyword>
<sequence>MRGGGHDNESEIGVLREMFRVLLEESQAEFEQAAEGTELKLEAQTLARTLAQQTTLYMLDVQELKIQYFGASNILERNEKGHAFVNKIRSFDFLGKRDMIKEIQKKREAEEARRAETARERNEKQAQSEKRLLLKIEEANKELLEHEERKERHKQALEAINAKRGLKDSSAAPPELEAQDASTEVPTRTEMSKSELNYYEEEIAAEDKKIRIVVEKLIGLKEVLRRVRAEKEVQVPSGSESQKAQSRRSETTWQCCQCGTGDLEFHVDYYCTERDCRHPFCHNCLINFDYVGSA</sequence>
<organism evidence="2 3">
    <name type="scientific">Trichoderma harzianum CBS 226.95</name>
    <dbReference type="NCBI Taxonomy" id="983964"/>
    <lineage>
        <taxon>Eukaryota</taxon>
        <taxon>Fungi</taxon>
        <taxon>Dikarya</taxon>
        <taxon>Ascomycota</taxon>
        <taxon>Pezizomycotina</taxon>
        <taxon>Sordariomycetes</taxon>
        <taxon>Hypocreomycetidae</taxon>
        <taxon>Hypocreales</taxon>
        <taxon>Hypocreaceae</taxon>
        <taxon>Trichoderma</taxon>
    </lineage>
</organism>
<protein>
    <submittedName>
        <fullName evidence="2">Uncharacterized protein</fullName>
    </submittedName>
</protein>
<feature type="region of interest" description="Disordered" evidence="1">
    <location>
        <begin position="107"/>
        <end position="129"/>
    </location>
</feature>
<proteinExistence type="predicted"/>
<dbReference type="AlphaFoldDB" id="A0A2T4AMZ1"/>
<evidence type="ECO:0000256" key="1">
    <source>
        <dbReference type="SAM" id="MobiDB-lite"/>
    </source>
</evidence>
<feature type="region of interest" description="Disordered" evidence="1">
    <location>
        <begin position="163"/>
        <end position="189"/>
    </location>
</feature>
<dbReference type="Proteomes" id="UP000241690">
    <property type="component" value="Unassembled WGS sequence"/>
</dbReference>
<dbReference type="RefSeq" id="XP_024777955.1">
    <property type="nucleotide sequence ID" value="XM_024914567.1"/>
</dbReference>
<name>A0A2T4AMZ1_TRIHA</name>
<evidence type="ECO:0000313" key="3">
    <source>
        <dbReference type="Proteomes" id="UP000241690"/>
    </source>
</evidence>
<reference evidence="2 3" key="1">
    <citation type="submission" date="2016-07" db="EMBL/GenBank/DDBJ databases">
        <title>Multiple horizontal gene transfer events from other fungi enriched the ability of initially mycotrophic Trichoderma (Ascomycota) to feed on dead plant biomass.</title>
        <authorList>
            <consortium name="DOE Joint Genome Institute"/>
            <person name="Aerts A."/>
            <person name="Atanasova L."/>
            <person name="Chenthamara K."/>
            <person name="Zhang J."/>
            <person name="Grujic M."/>
            <person name="Henrissat B."/>
            <person name="Kuo A."/>
            <person name="Salamov A."/>
            <person name="Lipzen A."/>
            <person name="Labutti K."/>
            <person name="Barry K."/>
            <person name="Miao Y."/>
            <person name="Rahimi M.J."/>
            <person name="Shen Q."/>
            <person name="Grigoriev I.V."/>
            <person name="Kubicek C.P."/>
            <person name="Druzhinina I.S."/>
        </authorList>
    </citation>
    <scope>NUCLEOTIDE SEQUENCE [LARGE SCALE GENOMIC DNA]</scope>
    <source>
        <strain evidence="2 3">CBS 226.95</strain>
    </source>
</reference>
<accession>A0A2T4AMZ1</accession>
<gene>
    <name evidence="2" type="ORF">M431DRAFT_362005</name>
</gene>
<evidence type="ECO:0000313" key="2">
    <source>
        <dbReference type="EMBL" id="PTB58278.1"/>
    </source>
</evidence>
<dbReference type="EMBL" id="KZ679677">
    <property type="protein sequence ID" value="PTB58278.1"/>
    <property type="molecule type" value="Genomic_DNA"/>
</dbReference>